<evidence type="ECO:0000313" key="2">
    <source>
        <dbReference type="Proteomes" id="UP000234845"/>
    </source>
</evidence>
<dbReference type="NCBIfam" id="TIGR04282">
    <property type="entry name" value="glyco_like_cofC"/>
    <property type="match status" value="1"/>
</dbReference>
<dbReference type="EMBL" id="PKLZ01000007">
    <property type="protein sequence ID" value="PLW82671.1"/>
    <property type="molecule type" value="Genomic_DNA"/>
</dbReference>
<comment type="caution">
    <text evidence="1">The sequence shown here is derived from an EMBL/GenBank/DDBJ whole genome shotgun (WGS) entry which is preliminary data.</text>
</comment>
<protein>
    <recommendedName>
        <fullName evidence="3">Glycosyltransferase</fullName>
    </recommendedName>
</protein>
<dbReference type="OrthoDB" id="9798250at2"/>
<proteinExistence type="predicted"/>
<dbReference type="InterPro" id="IPR029044">
    <property type="entry name" value="Nucleotide-diphossugar_trans"/>
</dbReference>
<dbReference type="RefSeq" id="WP_101521139.1">
    <property type="nucleotide sequence ID" value="NZ_PKLZ01000007.1"/>
</dbReference>
<reference evidence="2" key="1">
    <citation type="submission" date="2017-11" db="EMBL/GenBank/DDBJ databases">
        <title>The draft genome sequence of Chromatocurvus sp. F02.</title>
        <authorList>
            <person name="Du Z.-J."/>
            <person name="Chang Y.-Q."/>
        </authorList>
    </citation>
    <scope>NUCLEOTIDE SEQUENCE [LARGE SCALE GENOMIC DNA]</scope>
    <source>
        <strain evidence="2">F02</strain>
    </source>
</reference>
<accession>A0A2N5Y2P3</accession>
<name>A0A2N5Y2P3_9GAMM</name>
<dbReference type="PANTHER" id="PTHR36529:SF1">
    <property type="entry name" value="GLYCOSYLTRANSFERASE"/>
    <property type="match status" value="1"/>
</dbReference>
<dbReference type="Gene3D" id="3.90.550.10">
    <property type="entry name" value="Spore Coat Polysaccharide Biosynthesis Protein SpsA, Chain A"/>
    <property type="match status" value="1"/>
</dbReference>
<dbReference type="AlphaFoldDB" id="A0A2N5Y2P3"/>
<gene>
    <name evidence="1" type="ORF">CWI75_08795</name>
</gene>
<dbReference type="PANTHER" id="PTHR36529">
    <property type="entry name" value="SLL1095 PROTEIN"/>
    <property type="match status" value="1"/>
</dbReference>
<organism evidence="1 2">
    <name type="scientific">Kineobactrum sediminis</name>
    <dbReference type="NCBI Taxonomy" id="1905677"/>
    <lineage>
        <taxon>Bacteria</taxon>
        <taxon>Pseudomonadati</taxon>
        <taxon>Pseudomonadota</taxon>
        <taxon>Gammaproteobacteria</taxon>
        <taxon>Cellvibrionales</taxon>
        <taxon>Halieaceae</taxon>
        <taxon>Kineobactrum</taxon>
    </lineage>
</organism>
<evidence type="ECO:0008006" key="3">
    <source>
        <dbReference type="Google" id="ProtNLM"/>
    </source>
</evidence>
<dbReference type="Proteomes" id="UP000234845">
    <property type="component" value="Unassembled WGS sequence"/>
</dbReference>
<evidence type="ECO:0000313" key="1">
    <source>
        <dbReference type="EMBL" id="PLW82671.1"/>
    </source>
</evidence>
<sequence length="214" mass="23475">MADKPDSLVLQQFAKAPQPGRVKTRMQPLLSPEQACELHCELVQWTCKTLLNAALGPVELWVSDAPQHPLFKACETSGVASVCRQLGTDLGARMQDALASGLARYKYVLLVGSDCPALDTVYLRAAASALRDHDLVLGPACDGGYVLLGARRPVDALFADMPWGTDQVFALTLARARKAGWHVAVLEPLRDIDRPEDLQYWQSLQHPLVDTARY</sequence>
<dbReference type="SUPFAM" id="SSF53448">
    <property type="entry name" value="Nucleotide-diphospho-sugar transferases"/>
    <property type="match status" value="1"/>
</dbReference>
<dbReference type="Pfam" id="PF09837">
    <property type="entry name" value="DUF2064"/>
    <property type="match status" value="1"/>
</dbReference>
<keyword evidence="2" id="KW-1185">Reference proteome</keyword>
<dbReference type="InterPro" id="IPR018641">
    <property type="entry name" value="Trfase_1_rSAM/seldom-assoc"/>
</dbReference>